<evidence type="ECO:0000256" key="4">
    <source>
        <dbReference type="ARBA" id="ARBA00022840"/>
    </source>
</evidence>
<dbReference type="SUPFAM" id="SSF52540">
    <property type="entry name" value="P-loop containing nucleoside triphosphate hydrolases"/>
    <property type="match status" value="1"/>
</dbReference>
<accession>A0ABY6HDC4</accession>
<dbReference type="Proteomes" id="UP001163550">
    <property type="component" value="Chromosome"/>
</dbReference>
<dbReference type="InterPro" id="IPR003439">
    <property type="entry name" value="ABC_transporter-like_ATP-bd"/>
</dbReference>
<organism evidence="10 11">
    <name type="scientific">Acetobacterium wieringae</name>
    <dbReference type="NCBI Taxonomy" id="52694"/>
    <lineage>
        <taxon>Bacteria</taxon>
        <taxon>Bacillati</taxon>
        <taxon>Bacillota</taxon>
        <taxon>Clostridia</taxon>
        <taxon>Eubacteriales</taxon>
        <taxon>Eubacteriaceae</taxon>
        <taxon>Acetobacterium</taxon>
    </lineage>
</organism>
<keyword evidence="5 7" id="KW-1133">Transmembrane helix</keyword>
<name>A0ABY6HDC4_9FIRM</name>
<gene>
    <name evidence="10" type="ORF">LNN31_17270</name>
</gene>
<dbReference type="Pfam" id="PF00005">
    <property type="entry name" value="ABC_tran"/>
    <property type="match status" value="1"/>
</dbReference>
<dbReference type="Pfam" id="PF00664">
    <property type="entry name" value="ABC_membrane"/>
    <property type="match status" value="1"/>
</dbReference>
<dbReference type="GO" id="GO:0005524">
    <property type="term" value="F:ATP binding"/>
    <property type="evidence" value="ECO:0007669"/>
    <property type="project" value="UniProtKB-KW"/>
</dbReference>
<feature type="transmembrane region" description="Helical" evidence="7">
    <location>
        <begin position="173"/>
        <end position="191"/>
    </location>
</feature>
<feature type="domain" description="ABC transmembrane type-1" evidence="9">
    <location>
        <begin position="30"/>
        <end position="314"/>
    </location>
</feature>
<dbReference type="SUPFAM" id="SSF90123">
    <property type="entry name" value="ABC transporter transmembrane region"/>
    <property type="match status" value="1"/>
</dbReference>
<dbReference type="EMBL" id="CP087994">
    <property type="protein sequence ID" value="UYO62511.1"/>
    <property type="molecule type" value="Genomic_DNA"/>
</dbReference>
<feature type="domain" description="ABC transporter" evidence="8">
    <location>
        <begin position="348"/>
        <end position="558"/>
    </location>
</feature>
<evidence type="ECO:0000256" key="1">
    <source>
        <dbReference type="ARBA" id="ARBA00004651"/>
    </source>
</evidence>
<reference evidence="10" key="1">
    <citation type="submission" date="2021-11" db="EMBL/GenBank/DDBJ databases">
        <title>Isoprene-degrading acetogen.</title>
        <authorList>
            <person name="Yang Y."/>
            <person name="Jin H."/>
            <person name="Yan J."/>
        </authorList>
    </citation>
    <scope>NUCLEOTIDE SEQUENCE</scope>
    <source>
        <strain evidence="10">Berkeley</strain>
    </source>
</reference>
<evidence type="ECO:0000313" key="11">
    <source>
        <dbReference type="Proteomes" id="UP001163550"/>
    </source>
</evidence>
<keyword evidence="6 7" id="KW-0472">Membrane</keyword>
<dbReference type="InterPro" id="IPR036640">
    <property type="entry name" value="ABC1_TM_sf"/>
</dbReference>
<dbReference type="PROSITE" id="PS50893">
    <property type="entry name" value="ABC_TRANSPORTER_2"/>
    <property type="match status" value="1"/>
</dbReference>
<evidence type="ECO:0000256" key="7">
    <source>
        <dbReference type="SAM" id="Phobius"/>
    </source>
</evidence>
<keyword evidence="4 10" id="KW-0067">ATP-binding</keyword>
<dbReference type="PANTHER" id="PTHR24221:SF654">
    <property type="entry name" value="ATP-BINDING CASSETTE SUB-FAMILY B MEMBER 6"/>
    <property type="match status" value="1"/>
</dbReference>
<evidence type="ECO:0000259" key="9">
    <source>
        <dbReference type="PROSITE" id="PS50929"/>
    </source>
</evidence>
<dbReference type="PANTHER" id="PTHR24221">
    <property type="entry name" value="ATP-BINDING CASSETTE SUB-FAMILY B"/>
    <property type="match status" value="1"/>
</dbReference>
<keyword evidence="11" id="KW-1185">Reference proteome</keyword>
<dbReference type="SMART" id="SM00382">
    <property type="entry name" value="AAA"/>
    <property type="match status" value="1"/>
</dbReference>
<dbReference type="PROSITE" id="PS50929">
    <property type="entry name" value="ABC_TM1F"/>
    <property type="match status" value="1"/>
</dbReference>
<feature type="transmembrane region" description="Helical" evidence="7">
    <location>
        <begin position="26"/>
        <end position="55"/>
    </location>
</feature>
<keyword evidence="3" id="KW-0547">Nucleotide-binding</keyword>
<evidence type="ECO:0000256" key="6">
    <source>
        <dbReference type="ARBA" id="ARBA00023136"/>
    </source>
</evidence>
<protein>
    <submittedName>
        <fullName evidence="10">ABC transporter ATP-binding protein/permease</fullName>
    </submittedName>
</protein>
<feature type="transmembrane region" description="Helical" evidence="7">
    <location>
        <begin position="268"/>
        <end position="296"/>
    </location>
</feature>
<evidence type="ECO:0000256" key="5">
    <source>
        <dbReference type="ARBA" id="ARBA00022989"/>
    </source>
</evidence>
<dbReference type="InterPro" id="IPR011527">
    <property type="entry name" value="ABC1_TM_dom"/>
</dbReference>
<dbReference type="Gene3D" id="1.20.1560.10">
    <property type="entry name" value="ABC transporter type 1, transmembrane domain"/>
    <property type="match status" value="1"/>
</dbReference>
<dbReference type="Gene3D" id="3.40.50.300">
    <property type="entry name" value="P-loop containing nucleotide triphosphate hydrolases"/>
    <property type="match status" value="1"/>
</dbReference>
<dbReference type="InterPro" id="IPR039421">
    <property type="entry name" value="Type_1_exporter"/>
</dbReference>
<evidence type="ECO:0000256" key="2">
    <source>
        <dbReference type="ARBA" id="ARBA00022692"/>
    </source>
</evidence>
<feature type="transmembrane region" description="Helical" evidence="7">
    <location>
        <begin position="141"/>
        <end position="167"/>
    </location>
</feature>
<proteinExistence type="predicted"/>
<comment type="subcellular location">
    <subcellularLocation>
        <location evidence="1">Cell membrane</location>
        <topology evidence="1">Multi-pass membrane protein</topology>
    </subcellularLocation>
</comment>
<dbReference type="InterPro" id="IPR003593">
    <property type="entry name" value="AAA+_ATPase"/>
</dbReference>
<dbReference type="RefSeq" id="WP_228878403.1">
    <property type="nucleotide sequence ID" value="NZ_CABIIK010000005.1"/>
</dbReference>
<evidence type="ECO:0000259" key="8">
    <source>
        <dbReference type="PROSITE" id="PS50893"/>
    </source>
</evidence>
<sequence>MSVEKNNGKMSGYQIMKRLARQIKPVSGYMGLCITGGILGQLTILGTLVAGVGIICSLAGIEMLLNTGQWMIVLFACAVLRGPSRYLEQYFGHHVAYKLLAIMRVDLYDNLRKLSPAKMLDKKNGDVVSTAISDIECIEIFFAHTVAPIVIAIVITCLSLILCAVIWPMVALVMLPFYLIIGIVIPIFSARSGRDTGRAYRSLLGDLKSCLIDSLKGIKEVIVFGKGEQQLNTIDKKGRAINEVLHKLIRHRNFVMALPDLGRTLSRVAVMAICSYGMMIGEVGIGGAAVLMVVLASSFTPVIAISSLSGSLLQTFAAAERVFALEDEVPQVAEPAKPRKITQKSGEICISNIDFTYPTRPNQVIQNFNMEAKNGEKIAFIGESGSGKSTALHLLLRYWDPDKGEILVGGTNIKDVSLKDCRNHYAMLSQDTWLMNDTIEENIKIGNPNATHEEVVEAAKRACIHEFIENLPDGYQSNAGEMGSRLSGGERQRIGIARVCLRDTPIMILDEPTSSLDTLNEKSILKTLYTEFKDRTIITVSHRASTVAGCDRVYRLDTH</sequence>
<evidence type="ECO:0000313" key="10">
    <source>
        <dbReference type="EMBL" id="UYO62511.1"/>
    </source>
</evidence>
<feature type="transmembrane region" description="Helical" evidence="7">
    <location>
        <begin position="61"/>
        <end position="80"/>
    </location>
</feature>
<dbReference type="InterPro" id="IPR027417">
    <property type="entry name" value="P-loop_NTPase"/>
</dbReference>
<keyword evidence="2 7" id="KW-0812">Transmembrane</keyword>
<evidence type="ECO:0000256" key="3">
    <source>
        <dbReference type="ARBA" id="ARBA00022741"/>
    </source>
</evidence>